<name>A0A6N8IXW5_9BURK</name>
<sequence>MSAADFLLAPEVQKLLLLVYSRPACKFTADEIAKASKLTVEEVQQTQEHLVKCGILTKCKSTADDQEAVCANTSFVFYRELRGIALKSFAAAEPVRAMLRSKFKRSVLRAYLLGEDQQGMVELLVVHGHEVPDEKAMSAACRKLSVSIGRHLKVHVISGRQYATLTGRDDLGMKLAGASAMEVIAEGDTKAKPAAEREGLIESARKKLAALAR</sequence>
<reference evidence="1 2" key="1">
    <citation type="submission" date="2019-12" db="EMBL/GenBank/DDBJ databases">
        <authorList>
            <person name="Huq M.A."/>
        </authorList>
    </citation>
    <scope>NUCLEOTIDE SEQUENCE [LARGE SCALE GENOMIC DNA]</scope>
    <source>
        <strain evidence="1 2">MAH-25</strain>
    </source>
</reference>
<dbReference type="EMBL" id="WSEL01000009">
    <property type="protein sequence ID" value="MVQ31608.1"/>
    <property type="molecule type" value="Genomic_DNA"/>
</dbReference>
<gene>
    <name evidence="1" type="ORF">GON04_19275</name>
</gene>
<accession>A0A6N8IXW5</accession>
<keyword evidence="2" id="KW-1185">Reference proteome</keyword>
<dbReference type="AlphaFoldDB" id="A0A6N8IXW5"/>
<dbReference type="RefSeq" id="WP_157399641.1">
    <property type="nucleotide sequence ID" value="NZ_WSEL01000009.1"/>
</dbReference>
<protein>
    <submittedName>
        <fullName evidence="1">Uncharacterized protein</fullName>
    </submittedName>
</protein>
<comment type="caution">
    <text evidence="1">The sequence shown here is derived from an EMBL/GenBank/DDBJ whole genome shotgun (WGS) entry which is preliminary data.</text>
</comment>
<organism evidence="1 2">
    <name type="scientific">Ramlibacter pinisoli</name>
    <dbReference type="NCBI Taxonomy" id="2682844"/>
    <lineage>
        <taxon>Bacteria</taxon>
        <taxon>Pseudomonadati</taxon>
        <taxon>Pseudomonadota</taxon>
        <taxon>Betaproteobacteria</taxon>
        <taxon>Burkholderiales</taxon>
        <taxon>Comamonadaceae</taxon>
        <taxon>Ramlibacter</taxon>
    </lineage>
</organism>
<dbReference type="Proteomes" id="UP000469385">
    <property type="component" value="Unassembled WGS sequence"/>
</dbReference>
<evidence type="ECO:0000313" key="2">
    <source>
        <dbReference type="Proteomes" id="UP000469385"/>
    </source>
</evidence>
<evidence type="ECO:0000313" key="1">
    <source>
        <dbReference type="EMBL" id="MVQ31608.1"/>
    </source>
</evidence>
<proteinExistence type="predicted"/>